<name>A0A1M5K1Y0_9FLAO</name>
<dbReference type="Proteomes" id="UP000184532">
    <property type="component" value="Unassembled WGS sequence"/>
</dbReference>
<evidence type="ECO:0000313" key="1">
    <source>
        <dbReference type="EMBL" id="SHG46313.1"/>
    </source>
</evidence>
<dbReference type="EMBL" id="FQWL01000002">
    <property type="protein sequence ID" value="SHG46313.1"/>
    <property type="molecule type" value="Genomic_DNA"/>
</dbReference>
<proteinExistence type="predicted"/>
<dbReference type="AlphaFoldDB" id="A0A1M5K1Y0"/>
<sequence length="127" mass="14371">MNRRKWTFAVLVAFFTLAMVWLGYAFLSGEHRSISEEEAVFDLSAEQLFMDWNREGGKRFVDQTIIASGTITEMEKNSVILDNKIQVNFIDMALELSNGDSLAIKGRCVGYDDLLELVKIDQASIVN</sequence>
<dbReference type="STRING" id="570519.SAMN04488116_1321"/>
<organism evidence="1 2">
    <name type="scientific">Flagellimonas flava</name>
    <dbReference type="NCBI Taxonomy" id="570519"/>
    <lineage>
        <taxon>Bacteria</taxon>
        <taxon>Pseudomonadati</taxon>
        <taxon>Bacteroidota</taxon>
        <taxon>Flavobacteriia</taxon>
        <taxon>Flavobacteriales</taxon>
        <taxon>Flavobacteriaceae</taxon>
        <taxon>Flagellimonas</taxon>
    </lineage>
</organism>
<evidence type="ECO:0008006" key="3">
    <source>
        <dbReference type="Google" id="ProtNLM"/>
    </source>
</evidence>
<keyword evidence="2" id="KW-1185">Reference proteome</keyword>
<reference evidence="2" key="1">
    <citation type="submission" date="2016-11" db="EMBL/GenBank/DDBJ databases">
        <authorList>
            <person name="Varghese N."/>
            <person name="Submissions S."/>
        </authorList>
    </citation>
    <scope>NUCLEOTIDE SEQUENCE [LARGE SCALE GENOMIC DNA]</scope>
    <source>
        <strain evidence="2">DSM 22638</strain>
    </source>
</reference>
<evidence type="ECO:0000313" key="2">
    <source>
        <dbReference type="Proteomes" id="UP000184532"/>
    </source>
</evidence>
<protein>
    <recommendedName>
        <fullName evidence="3">tRNA_anti-like</fullName>
    </recommendedName>
</protein>
<gene>
    <name evidence="1" type="ORF">SAMN04488116_1321</name>
</gene>
<dbReference type="RefSeq" id="WP_073177565.1">
    <property type="nucleotide sequence ID" value="NZ_FQWL01000002.1"/>
</dbReference>
<accession>A0A1M5K1Y0</accession>
<dbReference type="OrthoDB" id="1449127at2"/>